<organism evidence="2 3">
    <name type="scientific">Vibrio genomosp. F10 str. ZF-129</name>
    <dbReference type="NCBI Taxonomy" id="1187848"/>
    <lineage>
        <taxon>Bacteria</taxon>
        <taxon>Pseudomonadati</taxon>
        <taxon>Pseudomonadota</taxon>
        <taxon>Gammaproteobacteria</taxon>
        <taxon>Vibrionales</taxon>
        <taxon>Vibrionaceae</taxon>
        <taxon>Vibrio</taxon>
    </lineage>
</organism>
<gene>
    <name evidence="2" type="ORF">A1QO_10210</name>
</gene>
<evidence type="ECO:0000313" key="3">
    <source>
        <dbReference type="Proteomes" id="UP000094741"/>
    </source>
</evidence>
<accession>A0A1E5BD68</accession>
<evidence type="ECO:0000313" key="2">
    <source>
        <dbReference type="EMBL" id="OEE33046.1"/>
    </source>
</evidence>
<proteinExistence type="predicted"/>
<reference evidence="2 3" key="1">
    <citation type="journal article" date="2012" name="Science">
        <title>Ecological populations of bacteria act as socially cohesive units of antibiotic production and resistance.</title>
        <authorList>
            <person name="Cordero O.X."/>
            <person name="Wildschutte H."/>
            <person name="Kirkup B."/>
            <person name="Proehl S."/>
            <person name="Ngo L."/>
            <person name="Hussain F."/>
            <person name="Le Roux F."/>
            <person name="Mincer T."/>
            <person name="Polz M.F."/>
        </authorList>
    </citation>
    <scope>NUCLEOTIDE SEQUENCE [LARGE SCALE GENOMIC DNA]</scope>
    <source>
        <strain evidence="2 3">ZF-129</strain>
    </source>
</reference>
<dbReference type="InterPro" id="IPR007844">
    <property type="entry name" value="AsmA"/>
</dbReference>
<name>A0A1E5BD68_9VIBR</name>
<evidence type="ECO:0000259" key="1">
    <source>
        <dbReference type="Pfam" id="PF05170"/>
    </source>
</evidence>
<protein>
    <recommendedName>
        <fullName evidence="1">AsmA domain-containing protein</fullName>
    </recommendedName>
</protein>
<dbReference type="eggNOG" id="COG2911">
    <property type="taxonomic scope" value="Bacteria"/>
</dbReference>
<feature type="domain" description="AsmA" evidence="1">
    <location>
        <begin position="1"/>
        <end position="593"/>
    </location>
</feature>
<dbReference type="AlphaFoldDB" id="A0A1E5BD68"/>
<dbReference type="STRING" id="1187848.A1QO_10210"/>
<dbReference type="RefSeq" id="WP_017039480.1">
    <property type="nucleotide sequence ID" value="NZ_AJYQ02000107.1"/>
</dbReference>
<dbReference type="OrthoDB" id="5912765at2"/>
<dbReference type="Pfam" id="PF05170">
    <property type="entry name" value="AsmA"/>
    <property type="match status" value="1"/>
</dbReference>
<comment type="caution">
    <text evidence="2">The sequence shown here is derived from an EMBL/GenBank/DDBJ whole genome shotgun (WGS) entry which is preliminary data.</text>
</comment>
<dbReference type="Proteomes" id="UP000094741">
    <property type="component" value="Unassembled WGS sequence"/>
</dbReference>
<sequence>MKKLLVLSLILISFVIFFIASVFILSQTHYATSATNYLSHQFLEDRIHVEKFTYNPPFHFSLEGVSYQHQQQNQQQQNITYIPRMDIWFNRTPYQQKKWVVDSVLIDGLSLQALQPSFDWQKHLTVHQIALNNFDVSSQDIIARGVNVQVKNPRWAESNQTIPFGVIQFSTDQLYYQGEAFNDLLIDLDYKPKDSTIFGASFEWRHAEVSGQAEQFDHGWSLINVTINKLSLSEHDKLPSLYTDFSPIINKISHINSLDILNSHFEFETFQAVNLDASIENVSLFTSSSDSSPIWQQENAYLSFNAESMSYSDQWLISPIAKLQFQPNKLTISEFDSDFLQGRLQLSGHLSPTTTKLDWLKASGLKLTENTAKSLSILSAYFSQQDAVTIKQLDIARSQIIQIEHAPFWQISGANISGRNLELKRNNMVGLWRGELEMSANSLSYDDTVATQAMLNSNADNGSWQLERLFIPLESGYFEASGFRELNSLSQPWQLIAHGDGLPLKLLNKIVPLPIDLDGQVELELNSHGLSGNRDMFEHSLTGTLKTSVREGVLMFTSTPTNPDNGAKNQTLIQPFTVSNLWVQADRGRVSISETEIKGTDMTGMIQGNIDLVKPTLGNIGLSIEQACQQLNVDLLNGTVTSDHQCP</sequence>
<dbReference type="EMBL" id="AJYQ02000107">
    <property type="protein sequence ID" value="OEE33046.1"/>
    <property type="molecule type" value="Genomic_DNA"/>
</dbReference>